<reference evidence="1" key="1">
    <citation type="submission" date="2023-08" db="EMBL/GenBank/DDBJ databases">
        <authorList>
            <person name="Alioto T."/>
            <person name="Alioto T."/>
            <person name="Gomez Garrido J."/>
        </authorList>
    </citation>
    <scope>NUCLEOTIDE SEQUENCE</scope>
</reference>
<dbReference type="AlphaFoldDB" id="A0AA36B3E9"/>
<accession>A0AA36B3E9</accession>
<keyword evidence="2" id="KW-1185">Reference proteome</keyword>
<name>A0AA36B3E9_OCTVU</name>
<dbReference type="EMBL" id="OX597821">
    <property type="protein sequence ID" value="CAI9726446.1"/>
    <property type="molecule type" value="Genomic_DNA"/>
</dbReference>
<protein>
    <submittedName>
        <fullName evidence="1">Uncharacterized protein</fullName>
    </submittedName>
</protein>
<evidence type="ECO:0000313" key="1">
    <source>
        <dbReference type="EMBL" id="CAI9726446.1"/>
    </source>
</evidence>
<proteinExistence type="predicted"/>
<dbReference type="Proteomes" id="UP001162480">
    <property type="component" value="Chromosome 8"/>
</dbReference>
<evidence type="ECO:0000313" key="2">
    <source>
        <dbReference type="Proteomes" id="UP001162480"/>
    </source>
</evidence>
<gene>
    <name evidence="1" type="ORF">OCTVUL_1B009037</name>
</gene>
<organism evidence="1 2">
    <name type="scientific">Octopus vulgaris</name>
    <name type="common">Common octopus</name>
    <dbReference type="NCBI Taxonomy" id="6645"/>
    <lineage>
        <taxon>Eukaryota</taxon>
        <taxon>Metazoa</taxon>
        <taxon>Spiralia</taxon>
        <taxon>Lophotrochozoa</taxon>
        <taxon>Mollusca</taxon>
        <taxon>Cephalopoda</taxon>
        <taxon>Coleoidea</taxon>
        <taxon>Octopodiformes</taxon>
        <taxon>Octopoda</taxon>
        <taxon>Incirrata</taxon>
        <taxon>Octopodidae</taxon>
        <taxon>Octopus</taxon>
    </lineage>
</organism>
<sequence>MTNFEMNGKENRNQKKIFIDGISRNISENMLDFAACSVYNGLPDDIKATQNINTFNRKPRRFNYNEIENAVKGQNLLIPP</sequence>